<reference evidence="1 2" key="1">
    <citation type="submission" date="2017-11" db="EMBL/GenBank/DDBJ databases">
        <title>Bacillus camelliae sp. nov., isolated from pu'er tea.</title>
        <authorList>
            <person name="Niu L."/>
        </authorList>
    </citation>
    <scope>NUCLEOTIDE SEQUENCE [LARGE SCALE GENOMIC DNA]</scope>
    <source>
        <strain evidence="1 2">7578-1</strain>
    </source>
</reference>
<evidence type="ECO:0000313" key="1">
    <source>
        <dbReference type="EMBL" id="PKR83896.1"/>
    </source>
</evidence>
<comment type="caution">
    <text evidence="1">The sequence shown here is derived from an EMBL/GenBank/DDBJ whole genome shotgun (WGS) entry which is preliminary data.</text>
</comment>
<gene>
    <name evidence="1" type="ORF">CWO92_16700</name>
</gene>
<dbReference type="EMBL" id="PIQO01000014">
    <property type="protein sequence ID" value="PKR83896.1"/>
    <property type="molecule type" value="Genomic_DNA"/>
</dbReference>
<sequence length="90" mass="11155">MDELKLIKEAKRTYHREYMRNYRKQNPEKIQEYRNNWYLKKALEAKTNEEKQPVTPKEKALFELEQLRNKQLEIEAREAMKYEPSVPTFY</sequence>
<dbReference type="AlphaFoldDB" id="A0A2N3LH16"/>
<dbReference type="OrthoDB" id="2889702at2"/>
<evidence type="ECO:0000313" key="2">
    <source>
        <dbReference type="Proteomes" id="UP000233440"/>
    </source>
</evidence>
<protein>
    <submittedName>
        <fullName evidence="1">Uncharacterized protein</fullName>
    </submittedName>
</protein>
<proteinExistence type="predicted"/>
<dbReference type="RefSeq" id="WP_101355349.1">
    <property type="nucleotide sequence ID" value="NZ_PIQO01000014.1"/>
</dbReference>
<keyword evidence="2" id="KW-1185">Reference proteome</keyword>
<name>A0A2N3LH16_9BACI</name>
<dbReference type="Proteomes" id="UP000233440">
    <property type="component" value="Unassembled WGS sequence"/>
</dbReference>
<organism evidence="1 2">
    <name type="scientific">Heyndrickxia camelliae</name>
    <dbReference type="NCBI Taxonomy" id="1707093"/>
    <lineage>
        <taxon>Bacteria</taxon>
        <taxon>Bacillati</taxon>
        <taxon>Bacillota</taxon>
        <taxon>Bacilli</taxon>
        <taxon>Bacillales</taxon>
        <taxon>Bacillaceae</taxon>
        <taxon>Heyndrickxia</taxon>
    </lineage>
</organism>
<accession>A0A2N3LH16</accession>